<dbReference type="InParanoid" id="A0A4S2MKX0"/>
<name>A0A4S2MKX0_9PEZI</name>
<dbReference type="Proteomes" id="UP000298138">
    <property type="component" value="Unassembled WGS sequence"/>
</dbReference>
<proteinExistence type="predicted"/>
<reference evidence="1 2" key="1">
    <citation type="submission" date="2019-04" db="EMBL/GenBank/DDBJ databases">
        <title>Comparative genomics and transcriptomics to analyze fruiting body development in filamentous ascomycetes.</title>
        <authorList>
            <consortium name="DOE Joint Genome Institute"/>
            <person name="Lutkenhaus R."/>
            <person name="Traeger S."/>
            <person name="Breuer J."/>
            <person name="Kuo A."/>
            <person name="Lipzen A."/>
            <person name="Pangilinan J."/>
            <person name="Dilworth D."/>
            <person name="Sandor L."/>
            <person name="Poggeler S."/>
            <person name="Barry K."/>
            <person name="Grigoriev I.V."/>
            <person name="Nowrousian M."/>
        </authorList>
    </citation>
    <scope>NUCLEOTIDE SEQUENCE [LARGE SCALE GENOMIC DNA]</scope>
    <source>
        <strain evidence="1 2">CBS 389.68</strain>
    </source>
</reference>
<dbReference type="AlphaFoldDB" id="A0A4S2MKX0"/>
<dbReference type="EMBL" id="ML220150">
    <property type="protein sequence ID" value="TGZ77661.1"/>
    <property type="molecule type" value="Genomic_DNA"/>
</dbReference>
<sequence>MSTYQEHQRSLSRFCGDPLPSFLLDKTKYYYCEECDDFSGEVCSTCNRLFDGYLISQLVGWDCWACGDNISSTARYYGRRMSVEIKMDECEICKYPRDMACGMPVFLEYEFARRDWPWRTFDVYFFLK</sequence>
<evidence type="ECO:0000313" key="1">
    <source>
        <dbReference type="EMBL" id="TGZ77661.1"/>
    </source>
</evidence>
<keyword evidence="2" id="KW-1185">Reference proteome</keyword>
<gene>
    <name evidence="1" type="ORF">EX30DRAFT_398361</name>
</gene>
<protein>
    <submittedName>
        <fullName evidence="1">Uncharacterized protein</fullName>
    </submittedName>
</protein>
<organism evidence="1 2">
    <name type="scientific">Ascodesmis nigricans</name>
    <dbReference type="NCBI Taxonomy" id="341454"/>
    <lineage>
        <taxon>Eukaryota</taxon>
        <taxon>Fungi</taxon>
        <taxon>Dikarya</taxon>
        <taxon>Ascomycota</taxon>
        <taxon>Pezizomycotina</taxon>
        <taxon>Pezizomycetes</taxon>
        <taxon>Pezizales</taxon>
        <taxon>Ascodesmidaceae</taxon>
        <taxon>Ascodesmis</taxon>
    </lineage>
</organism>
<evidence type="ECO:0000313" key="2">
    <source>
        <dbReference type="Proteomes" id="UP000298138"/>
    </source>
</evidence>
<accession>A0A4S2MKX0</accession>